<reference evidence="8 9" key="1">
    <citation type="journal article" date="2016" name="Front. Microbiol.">
        <title>Genomic Resource of Rice Seed Associated Bacteria.</title>
        <authorList>
            <person name="Midha S."/>
            <person name="Bansal K."/>
            <person name="Sharma S."/>
            <person name="Kumar N."/>
            <person name="Patil P.P."/>
            <person name="Chaudhry V."/>
            <person name="Patil P.B."/>
        </authorList>
    </citation>
    <scope>NUCLEOTIDE SEQUENCE [LARGE SCALE GENOMIC DNA]</scope>
    <source>
        <strain evidence="8 9">NS365</strain>
    </source>
</reference>
<dbReference type="Proteomes" id="UP000078529">
    <property type="component" value="Unassembled WGS sequence"/>
</dbReference>
<dbReference type="InterPro" id="IPR017896">
    <property type="entry name" value="4Fe4S_Fe-S-bd"/>
</dbReference>
<dbReference type="SUPFAM" id="SSF46548">
    <property type="entry name" value="alpha-helical ferredoxin"/>
    <property type="match status" value="1"/>
</dbReference>
<feature type="transmembrane region" description="Helical" evidence="6">
    <location>
        <begin position="156"/>
        <end position="175"/>
    </location>
</feature>
<keyword evidence="4" id="KW-0408">Iron</keyword>
<evidence type="ECO:0000256" key="2">
    <source>
        <dbReference type="ARBA" id="ARBA00022723"/>
    </source>
</evidence>
<dbReference type="InterPro" id="IPR004017">
    <property type="entry name" value="Cys_rich_dom"/>
</dbReference>
<name>A0A175RPU2_9HYPH</name>
<protein>
    <submittedName>
        <fullName evidence="8">(Fe-S)-binding protein</fullName>
    </submittedName>
</protein>
<dbReference type="PATRIC" id="fig|401562.4.peg.2121"/>
<sequence length="640" mass="67964">MSWVLPLLVLAMIALAAVRMAPRIAIWRAGAPAPVDWAKGLAAVPRRYLVDVHHVVARDPYAARMHAAVAGGLIGASGLALLGLLPPLGASRLFWGVVTLLFLAMLAGTLAVGARRYPVKPKRLSGGAFQILPFLLLAYALGGAILSLSLALNGPAAVSILGAALALGGGLGLAWQTGKGPMRHALTGALHLAAHPRPGRFEGQRETALRPLNLDAPKLGTEEPADFAWNRLLAFDACIQCGRCEAACPAFSAGQPLNPKRLIQDLAAASTPGGNPAYAGSDYPQARPVAGVSGLHRSIISEGAMIHPDTLWSCTTCRACVEECPMMIEHVDAIVDLRRFETLERGAVPAKAEAVLTELRGADEPSGAPLSARGDFAAGLPVPLMRDKGEADVLLWLGTNAFDLRTGRTLRALVELLRAAKIDFAILGAEERDCGDLARRLGDEASFQRLARSNVQTLSQYRFNRILTADPHSLHVLRNEYSAFGGRYDVVHHTGFLDELAETGRLPLRALGPEPVTYHDPCYLGRYNGEVDAPRRLLDRLGLERREMARSGKRSMCCGGGGGAPVTDIAGERRIPDLRMAQAQETGAELVAVACPQCTAMLEGVVGARPDVLDIAELVLRALDTDAGTPNAAAHAKEFA</sequence>
<dbReference type="RefSeq" id="WP_058600476.1">
    <property type="nucleotide sequence ID" value="NZ_LDQA01000025.1"/>
</dbReference>
<feature type="transmembrane region" description="Helical" evidence="6">
    <location>
        <begin position="93"/>
        <end position="114"/>
    </location>
</feature>
<feature type="transmembrane region" description="Helical" evidence="6">
    <location>
        <begin position="126"/>
        <end position="150"/>
    </location>
</feature>
<dbReference type="PANTHER" id="PTHR43255:SF1">
    <property type="entry name" value="IRON-SULFUR-BINDING OXIDOREDUCTASE FADF-RELATED"/>
    <property type="match status" value="1"/>
</dbReference>
<dbReference type="InterPro" id="IPR009051">
    <property type="entry name" value="Helical_ferredxn"/>
</dbReference>
<keyword evidence="9" id="KW-1185">Reference proteome</keyword>
<keyword evidence="2" id="KW-0479">Metal-binding</keyword>
<keyword evidence="5" id="KW-0411">Iron-sulfur</keyword>
<dbReference type="PANTHER" id="PTHR43255">
    <property type="entry name" value="IRON-SULFUR-BINDING OXIDOREDUCTASE FADF-RELATED-RELATED"/>
    <property type="match status" value="1"/>
</dbReference>
<dbReference type="InterPro" id="IPR021872">
    <property type="entry name" value="Csal_0991-like_N"/>
</dbReference>
<proteinExistence type="predicted"/>
<dbReference type="GO" id="GO:0016491">
    <property type="term" value="F:oxidoreductase activity"/>
    <property type="evidence" value="ECO:0007669"/>
    <property type="project" value="UniProtKB-KW"/>
</dbReference>
<evidence type="ECO:0000313" key="8">
    <source>
        <dbReference type="EMBL" id="KTR05403.1"/>
    </source>
</evidence>
<evidence type="ECO:0000256" key="3">
    <source>
        <dbReference type="ARBA" id="ARBA00023002"/>
    </source>
</evidence>
<dbReference type="PROSITE" id="PS00198">
    <property type="entry name" value="4FE4S_FER_1"/>
    <property type="match status" value="1"/>
</dbReference>
<dbReference type="InterPro" id="IPR051460">
    <property type="entry name" value="HdrC_iron-sulfur_subunit"/>
</dbReference>
<comment type="caution">
    <text evidence="8">The sequence shown here is derived from an EMBL/GenBank/DDBJ whole genome shotgun (WGS) entry which is preliminary data.</text>
</comment>
<keyword evidence="6" id="KW-0812">Transmembrane</keyword>
<dbReference type="PROSITE" id="PS51379">
    <property type="entry name" value="4FE4S_FER_2"/>
    <property type="match status" value="2"/>
</dbReference>
<dbReference type="EMBL" id="LDQA01000025">
    <property type="protein sequence ID" value="KTR05403.1"/>
    <property type="molecule type" value="Genomic_DNA"/>
</dbReference>
<dbReference type="GO" id="GO:0046872">
    <property type="term" value="F:metal ion binding"/>
    <property type="evidence" value="ECO:0007669"/>
    <property type="project" value="UniProtKB-KW"/>
</dbReference>
<dbReference type="InterPro" id="IPR017900">
    <property type="entry name" value="4Fe4S_Fe_S_CS"/>
</dbReference>
<keyword evidence="6" id="KW-0472">Membrane</keyword>
<evidence type="ECO:0000256" key="1">
    <source>
        <dbReference type="ARBA" id="ARBA00022485"/>
    </source>
</evidence>
<dbReference type="GO" id="GO:0005886">
    <property type="term" value="C:plasma membrane"/>
    <property type="evidence" value="ECO:0007669"/>
    <property type="project" value="TreeGrafter"/>
</dbReference>
<dbReference type="AlphaFoldDB" id="A0A175RPU2"/>
<gene>
    <name evidence="8" type="ORF">NS365_11745</name>
</gene>
<feature type="domain" description="4Fe-4S ferredoxin-type" evidence="7">
    <location>
        <begin position="302"/>
        <end position="333"/>
    </location>
</feature>
<evidence type="ECO:0000256" key="4">
    <source>
        <dbReference type="ARBA" id="ARBA00023004"/>
    </source>
</evidence>
<dbReference type="Gene3D" id="1.10.1060.10">
    <property type="entry name" value="Alpha-helical ferredoxin"/>
    <property type="match status" value="1"/>
</dbReference>
<keyword evidence="1" id="KW-0004">4Fe-4S</keyword>
<dbReference type="Pfam" id="PF02754">
    <property type="entry name" value="CCG"/>
    <property type="match status" value="2"/>
</dbReference>
<dbReference type="Pfam" id="PF11982">
    <property type="entry name" value="DUF3483"/>
    <property type="match status" value="1"/>
</dbReference>
<organism evidence="8 9">
    <name type="scientific">Aureimonas ureilytica</name>
    <dbReference type="NCBI Taxonomy" id="401562"/>
    <lineage>
        <taxon>Bacteria</taxon>
        <taxon>Pseudomonadati</taxon>
        <taxon>Pseudomonadota</taxon>
        <taxon>Alphaproteobacteria</taxon>
        <taxon>Hyphomicrobiales</taxon>
        <taxon>Aurantimonadaceae</taxon>
        <taxon>Aureimonas</taxon>
    </lineage>
</organism>
<keyword evidence="3" id="KW-0560">Oxidoreductase</keyword>
<accession>A0A175RPU2</accession>
<keyword evidence="6" id="KW-1133">Transmembrane helix</keyword>
<evidence type="ECO:0000259" key="7">
    <source>
        <dbReference type="PROSITE" id="PS51379"/>
    </source>
</evidence>
<dbReference type="Pfam" id="PF13183">
    <property type="entry name" value="Fer4_8"/>
    <property type="match status" value="1"/>
</dbReference>
<evidence type="ECO:0000313" key="9">
    <source>
        <dbReference type="Proteomes" id="UP000078529"/>
    </source>
</evidence>
<evidence type="ECO:0000256" key="6">
    <source>
        <dbReference type="SAM" id="Phobius"/>
    </source>
</evidence>
<evidence type="ECO:0000256" key="5">
    <source>
        <dbReference type="ARBA" id="ARBA00023014"/>
    </source>
</evidence>
<dbReference type="GO" id="GO:0051539">
    <property type="term" value="F:4 iron, 4 sulfur cluster binding"/>
    <property type="evidence" value="ECO:0007669"/>
    <property type="project" value="UniProtKB-KW"/>
</dbReference>
<feature type="domain" description="4Fe-4S ferredoxin-type" evidence="7">
    <location>
        <begin position="229"/>
        <end position="259"/>
    </location>
</feature>